<dbReference type="AlphaFoldDB" id="A0A0F9QER0"/>
<evidence type="ECO:0000313" key="1">
    <source>
        <dbReference type="EMBL" id="KKN42545.1"/>
    </source>
</evidence>
<gene>
    <name evidence="1" type="ORF">LCGC14_0712310</name>
</gene>
<protein>
    <submittedName>
        <fullName evidence="1">Uncharacterized protein</fullName>
    </submittedName>
</protein>
<dbReference type="EMBL" id="LAZR01001574">
    <property type="protein sequence ID" value="KKN42545.1"/>
    <property type="molecule type" value="Genomic_DNA"/>
</dbReference>
<organism evidence="1">
    <name type="scientific">marine sediment metagenome</name>
    <dbReference type="NCBI Taxonomy" id="412755"/>
    <lineage>
        <taxon>unclassified sequences</taxon>
        <taxon>metagenomes</taxon>
        <taxon>ecological metagenomes</taxon>
    </lineage>
</organism>
<name>A0A0F9QER0_9ZZZZ</name>
<sequence length="62" mass="7601">MEYVLIVGKCIVRVRILKMNDKPKPYKLHKIDENGDLWIYWNGWYKVADENNPLKYFKKEKK</sequence>
<comment type="caution">
    <text evidence="1">The sequence shown here is derived from an EMBL/GenBank/DDBJ whole genome shotgun (WGS) entry which is preliminary data.</text>
</comment>
<reference evidence="1" key="1">
    <citation type="journal article" date="2015" name="Nature">
        <title>Complex archaea that bridge the gap between prokaryotes and eukaryotes.</title>
        <authorList>
            <person name="Spang A."/>
            <person name="Saw J.H."/>
            <person name="Jorgensen S.L."/>
            <person name="Zaremba-Niedzwiedzka K."/>
            <person name="Martijn J."/>
            <person name="Lind A.E."/>
            <person name="van Eijk R."/>
            <person name="Schleper C."/>
            <person name="Guy L."/>
            <person name="Ettema T.J."/>
        </authorList>
    </citation>
    <scope>NUCLEOTIDE SEQUENCE</scope>
</reference>
<accession>A0A0F9QER0</accession>
<proteinExistence type="predicted"/>